<dbReference type="GO" id="GO:0003341">
    <property type="term" value="P:cilium movement"/>
    <property type="evidence" value="ECO:0007669"/>
    <property type="project" value="TreeGrafter"/>
</dbReference>
<sequence length="64" mass="7670">MIFSLRHFRWIVPAKGEVRLKLRFLPNRIGQFDQVLNFELLGTRRVYQLYLHGECALPNICREP</sequence>
<dbReference type="InterPro" id="IPR033305">
    <property type="entry name" value="Hydin-like"/>
</dbReference>
<gene>
    <name evidence="1" type="ORF">T265_16289</name>
</gene>
<dbReference type="GO" id="GO:0005930">
    <property type="term" value="C:axoneme"/>
    <property type="evidence" value="ECO:0007669"/>
    <property type="project" value="TreeGrafter"/>
</dbReference>
<dbReference type="EMBL" id="KL611301">
    <property type="protein sequence ID" value="KER18103.1"/>
    <property type="molecule type" value="Genomic_DNA"/>
</dbReference>
<dbReference type="GO" id="GO:1904158">
    <property type="term" value="P:axonemal central apparatus assembly"/>
    <property type="evidence" value="ECO:0007669"/>
    <property type="project" value="TreeGrafter"/>
</dbReference>
<name>A0A074YTQ0_OPIVI</name>
<dbReference type="KEGG" id="ovi:T265_16289"/>
<keyword evidence="2" id="KW-1185">Reference proteome</keyword>
<dbReference type="PANTHER" id="PTHR23053:SF0">
    <property type="entry name" value="HYDROCEPHALUS-INDUCING PROTEIN HOMOLOG"/>
    <property type="match status" value="1"/>
</dbReference>
<evidence type="ECO:0000313" key="1">
    <source>
        <dbReference type="EMBL" id="KER18103.1"/>
    </source>
</evidence>
<feature type="non-terminal residue" evidence="1">
    <location>
        <position position="64"/>
    </location>
</feature>
<dbReference type="Proteomes" id="UP000054324">
    <property type="component" value="Unassembled WGS sequence"/>
</dbReference>
<dbReference type="GeneID" id="20330454"/>
<dbReference type="RefSeq" id="XP_009178150.1">
    <property type="nucleotide sequence ID" value="XM_009179886.1"/>
</dbReference>
<accession>A0A074YTQ0</accession>
<dbReference type="STRING" id="6198.A0A074YTQ0"/>
<evidence type="ECO:0000313" key="2">
    <source>
        <dbReference type="Proteomes" id="UP000054324"/>
    </source>
</evidence>
<proteinExistence type="predicted"/>
<dbReference type="CTD" id="20330454"/>
<dbReference type="AlphaFoldDB" id="A0A074YTQ0"/>
<organism evidence="1 2">
    <name type="scientific">Opisthorchis viverrini</name>
    <name type="common">Southeast Asian liver fluke</name>
    <dbReference type="NCBI Taxonomy" id="6198"/>
    <lineage>
        <taxon>Eukaryota</taxon>
        <taxon>Metazoa</taxon>
        <taxon>Spiralia</taxon>
        <taxon>Lophotrochozoa</taxon>
        <taxon>Platyhelminthes</taxon>
        <taxon>Trematoda</taxon>
        <taxon>Digenea</taxon>
        <taxon>Opisthorchiida</taxon>
        <taxon>Opisthorchiata</taxon>
        <taxon>Opisthorchiidae</taxon>
        <taxon>Opisthorchis</taxon>
    </lineage>
</organism>
<dbReference type="PANTHER" id="PTHR23053">
    <property type="entry name" value="DLEC1 DELETED IN LUNG AND ESOPHAGEAL CANCER 1"/>
    <property type="match status" value="1"/>
</dbReference>
<protein>
    <submittedName>
        <fullName evidence="1">Uncharacterized protein</fullName>
    </submittedName>
</protein>
<dbReference type="OrthoDB" id="442692at2759"/>
<reference evidence="1 2" key="1">
    <citation type="submission" date="2013-11" db="EMBL/GenBank/DDBJ databases">
        <title>Opisthorchis viverrini - life in the bile duct.</title>
        <authorList>
            <person name="Young N.D."/>
            <person name="Nagarajan N."/>
            <person name="Lin S.J."/>
            <person name="Korhonen P.K."/>
            <person name="Jex A.R."/>
            <person name="Hall R.S."/>
            <person name="Safavi-Hemami H."/>
            <person name="Kaewkong W."/>
            <person name="Bertrand D."/>
            <person name="Gao S."/>
            <person name="Seet Q."/>
            <person name="Wongkham S."/>
            <person name="Teh B.T."/>
            <person name="Wongkham C."/>
            <person name="Intapan P.M."/>
            <person name="Maleewong W."/>
            <person name="Yang X."/>
            <person name="Hu M."/>
            <person name="Wang Z."/>
            <person name="Hofmann A."/>
            <person name="Sternberg P.W."/>
            <person name="Tan P."/>
            <person name="Wang J."/>
            <person name="Gasser R.B."/>
        </authorList>
    </citation>
    <scope>NUCLEOTIDE SEQUENCE [LARGE SCALE GENOMIC DNA]</scope>
</reference>